<dbReference type="RefSeq" id="WP_011916953.1">
    <property type="nucleotide sequence ID" value="NC_009437.1"/>
</dbReference>
<protein>
    <recommendedName>
        <fullName evidence="4">SLH domain-containing protein</fullName>
    </recommendedName>
</protein>
<accession>A4XJD3</accession>
<evidence type="ECO:0000256" key="1">
    <source>
        <dbReference type="SAM" id="SignalP"/>
    </source>
</evidence>
<evidence type="ECO:0000313" key="3">
    <source>
        <dbReference type="Proteomes" id="UP000000256"/>
    </source>
</evidence>
<keyword evidence="1" id="KW-0732">Signal</keyword>
<feature type="signal peptide" evidence="1">
    <location>
        <begin position="1"/>
        <end position="24"/>
    </location>
</feature>
<organism evidence="2 3">
    <name type="scientific">Caldicellulosiruptor saccharolyticus (strain ATCC 43494 / DSM 8903 / Tp8T 6331)</name>
    <dbReference type="NCBI Taxonomy" id="351627"/>
    <lineage>
        <taxon>Bacteria</taxon>
        <taxon>Bacillati</taxon>
        <taxon>Bacillota</taxon>
        <taxon>Bacillota incertae sedis</taxon>
        <taxon>Caldicellulosiruptorales</taxon>
        <taxon>Caldicellulosiruptoraceae</taxon>
        <taxon>Caldicellulosiruptor</taxon>
    </lineage>
</organism>
<proteinExistence type="predicted"/>
<dbReference type="Proteomes" id="UP000000256">
    <property type="component" value="Chromosome"/>
</dbReference>
<dbReference type="AlphaFoldDB" id="A4XJD3"/>
<dbReference type="EMBL" id="CP000679">
    <property type="protein sequence ID" value="ABP67018.1"/>
    <property type="molecule type" value="Genomic_DNA"/>
</dbReference>
<dbReference type="STRING" id="351627.Csac_1417"/>
<gene>
    <name evidence="2" type="ordered locus">Csac_1417</name>
</gene>
<dbReference type="OrthoDB" id="1716841at2"/>
<evidence type="ECO:0008006" key="4">
    <source>
        <dbReference type="Google" id="ProtNLM"/>
    </source>
</evidence>
<reference evidence="2 3" key="1">
    <citation type="journal article" date="2008" name="Appl. Environ. Microbiol.">
        <title>Hydrogenomics of the extremely thermophilic bacterium Caldicellulosiruptor saccharolyticus.</title>
        <authorList>
            <person name="van de Werken H.J."/>
            <person name="Verhaart M.R."/>
            <person name="VanFossen A.L."/>
            <person name="Willquist K."/>
            <person name="Lewis D.L."/>
            <person name="Nichols J.D."/>
            <person name="Goorissen H.P."/>
            <person name="Mongodin E.F."/>
            <person name="Nelson K.E."/>
            <person name="van Niel E.W."/>
            <person name="Stams A.J."/>
            <person name="Ward D.E."/>
            <person name="de Vos W.M."/>
            <person name="van der Oost J."/>
            <person name="Kelly R.M."/>
            <person name="Kengen S.W."/>
        </authorList>
    </citation>
    <scope>NUCLEOTIDE SEQUENCE [LARGE SCALE GENOMIC DNA]</scope>
    <source>
        <strain evidence="3">ATCC 43494 / DSM 8903 / Tp8T 6331</strain>
    </source>
</reference>
<dbReference type="PROSITE" id="PS51257">
    <property type="entry name" value="PROKAR_LIPOPROTEIN"/>
    <property type="match status" value="1"/>
</dbReference>
<evidence type="ECO:0000313" key="2">
    <source>
        <dbReference type="EMBL" id="ABP67018.1"/>
    </source>
</evidence>
<name>A4XJD3_CALS8</name>
<sequence length="626" mass="71444">MKNTFRKVTVLLFSVVLIFMTACGNGPAKKTSQPKATAQPKQTVLAKLAQTAPAITTAKGFTEALLSRARVEPATFEQAKTLGIVPAEVKPGSVLTRAQASYIMWNAIKKIDYLKVKNIPVSTAVYDLWESYLSGKDIVLNPGYSTLAAYQFFDFLRYEICYPDGTKDVKFVYNPVLLNGKCAMDTKQSVQNLIRTFKKKYPDKLKIAILERPNIKVVRNAKRILSYKIKSNGEKVPYTIAKGDIYYILFERDRLPSNYSYFVLENGEKINYFPTLLFYTGYDPTHGAKIPGFSDTNENFINVIMPKIDFRYNKYIYNWLKSLPRRYKYYDYRRFEAQGYIEDIKSIPQLYKEPVLRMFDLGIYIWDKSPFYCQKVRAKPGKTLTEQEANELLNRLFDKTKRDVFDEFKNQVALYLTPAGDVICGRTNLGKAFQVARMQPYDYSSVICEQDGAIFDTPIATLRLLPGVAQEMKWNTVNGLERDEGYKAILSWGSASLPLNVGRHEGLYFTLYTTPVVSARSGLPTVRVPVDYFLITPKMVAASGVSIPQAYKKQAFEKDAKYYYSTKTKALVPNKPGVIVQYGDLYLYMYAFTWDGNILFGNRSFYEKPDIPGAKFVVAKPDPSYK</sequence>
<feature type="chain" id="PRO_5039484164" description="SLH domain-containing protein" evidence="1">
    <location>
        <begin position="25"/>
        <end position="626"/>
    </location>
</feature>
<dbReference type="HOGENOM" id="CLU_032283_0_0_9"/>
<keyword evidence="3" id="KW-1185">Reference proteome</keyword>
<dbReference type="KEGG" id="csc:Csac_1417"/>